<name>A0ACC2JXN1_9PEZI</name>
<gene>
    <name evidence="1" type="ORF">O1611_g1551</name>
</gene>
<comment type="caution">
    <text evidence="1">The sequence shown here is derived from an EMBL/GenBank/DDBJ whole genome shotgun (WGS) entry which is preliminary data.</text>
</comment>
<evidence type="ECO:0000313" key="1">
    <source>
        <dbReference type="EMBL" id="KAJ8132073.1"/>
    </source>
</evidence>
<organism evidence="1 2">
    <name type="scientific">Lasiodiplodia mahajangana</name>
    <dbReference type="NCBI Taxonomy" id="1108764"/>
    <lineage>
        <taxon>Eukaryota</taxon>
        <taxon>Fungi</taxon>
        <taxon>Dikarya</taxon>
        <taxon>Ascomycota</taxon>
        <taxon>Pezizomycotina</taxon>
        <taxon>Dothideomycetes</taxon>
        <taxon>Dothideomycetes incertae sedis</taxon>
        <taxon>Botryosphaeriales</taxon>
        <taxon>Botryosphaeriaceae</taxon>
        <taxon>Lasiodiplodia</taxon>
    </lineage>
</organism>
<protein>
    <submittedName>
        <fullName evidence="1">Uncharacterized protein</fullName>
    </submittedName>
</protein>
<accession>A0ACC2JXN1</accession>
<dbReference type="EMBL" id="JAPUUL010000184">
    <property type="protein sequence ID" value="KAJ8132073.1"/>
    <property type="molecule type" value="Genomic_DNA"/>
</dbReference>
<keyword evidence="2" id="KW-1185">Reference proteome</keyword>
<evidence type="ECO:0000313" key="2">
    <source>
        <dbReference type="Proteomes" id="UP001153332"/>
    </source>
</evidence>
<dbReference type="Proteomes" id="UP001153332">
    <property type="component" value="Unassembled WGS sequence"/>
</dbReference>
<proteinExistence type="predicted"/>
<sequence>MMTSPFSWLICGNDDEDDCDAELPKQPGEEPKCKSGSYKGCMCNTPSDIFIEVAGDEEQQSILLISDLLGEQIAQPEPEPPTECDRDNLSDIPANVFGGPQNNVYHHFCDNWAAGTELRMTVDASGNNKSPEWQLLRRTPPPNPDLYTHYNIDLGFTPSDGDEKCVKECVDAFSQISNACRNTGAQNQEMQRSGSVDVGCGVFDYTITPTTPLELQERQCYASDEFGSHHDIHGDQVTWISGFACTGAGIKTIKRGDSSTNIAYAAYDNRQPVQFNIYWKDGCVLDYPSYDEVHPANPLVLDDPGHTYCQDLFINNYKKCYNDGVGGSIQAGCLVYEFKATHD</sequence>
<reference evidence="1" key="1">
    <citation type="submission" date="2022-12" db="EMBL/GenBank/DDBJ databases">
        <title>Genome Sequence of Lasiodiplodia mahajangana.</title>
        <authorList>
            <person name="Buettner E."/>
        </authorList>
    </citation>
    <scope>NUCLEOTIDE SEQUENCE</scope>
    <source>
        <strain evidence="1">VT137</strain>
    </source>
</reference>